<proteinExistence type="inferred from homology"/>
<dbReference type="Proteomes" id="UP000229896">
    <property type="component" value="Unassembled WGS sequence"/>
</dbReference>
<dbReference type="Pfam" id="PF22811">
    <property type="entry name" value="Zn_ribbon_NrdR"/>
    <property type="match status" value="1"/>
</dbReference>
<comment type="caution">
    <text evidence="9">The sequence shown here is derived from an EMBL/GenBank/DDBJ whole genome shotgun (WGS) entry which is preliminary data.</text>
</comment>
<evidence type="ECO:0000256" key="7">
    <source>
        <dbReference type="HAMAP-Rule" id="MF_00440"/>
    </source>
</evidence>
<dbReference type="InterPro" id="IPR005144">
    <property type="entry name" value="ATP-cone_dom"/>
</dbReference>
<name>A0A2M6YBR8_9BACT</name>
<comment type="function">
    <text evidence="7">Negatively regulates transcription of bacterial ribonucleotide reductase nrd genes and operons by binding to NrdR-boxes.</text>
</comment>
<keyword evidence="3 7" id="KW-0067">ATP-binding</keyword>
<dbReference type="GO" id="GO:0003677">
    <property type="term" value="F:DNA binding"/>
    <property type="evidence" value="ECO:0007669"/>
    <property type="project" value="UniProtKB-KW"/>
</dbReference>
<sequence length="151" mass="17527">MQCTECKKGDTKVIDSRDDQKTIRRRRECLKCGFRFTTYEKIEIPAIKIEKRDGRIENYQKEKIRNGILKSLEKRAVDENIICNLIDDIEHTIVLLDKKTVPSILVGEIVSKKLRKIDDVAYLRFVSVYKSFSSAKSFASEAKKLVPKKTK</sequence>
<keyword evidence="1 7" id="KW-0678">Repressor</keyword>
<evidence type="ECO:0000259" key="8">
    <source>
        <dbReference type="PROSITE" id="PS51161"/>
    </source>
</evidence>
<dbReference type="HAMAP" id="MF_00440">
    <property type="entry name" value="NrdR"/>
    <property type="match status" value="1"/>
</dbReference>
<organism evidence="9 10">
    <name type="scientific">Candidatus Berkelbacteria bacterium CG08_land_8_20_14_0_20_39_8</name>
    <dbReference type="NCBI Taxonomy" id="1974511"/>
    <lineage>
        <taxon>Bacteria</taxon>
        <taxon>Candidatus Berkelbacteria</taxon>
    </lineage>
</organism>
<dbReference type="GO" id="GO:0005524">
    <property type="term" value="F:ATP binding"/>
    <property type="evidence" value="ECO:0007669"/>
    <property type="project" value="UniProtKB-UniRule"/>
</dbReference>
<evidence type="ECO:0000256" key="4">
    <source>
        <dbReference type="ARBA" id="ARBA00023015"/>
    </source>
</evidence>
<comment type="similarity">
    <text evidence="7">Belongs to the NrdR family.</text>
</comment>
<dbReference type="InterPro" id="IPR055173">
    <property type="entry name" value="NrdR-like_N"/>
</dbReference>
<comment type="caution">
    <text evidence="7">Lacks conserved residue(s) required for the propagation of feature annotation.</text>
</comment>
<dbReference type="NCBIfam" id="TIGR00244">
    <property type="entry name" value="transcriptional regulator NrdR"/>
    <property type="match status" value="1"/>
</dbReference>
<evidence type="ECO:0000313" key="9">
    <source>
        <dbReference type="EMBL" id="PIU24114.1"/>
    </source>
</evidence>
<dbReference type="AlphaFoldDB" id="A0A2M6YBR8"/>
<evidence type="ECO:0000313" key="10">
    <source>
        <dbReference type="Proteomes" id="UP000229896"/>
    </source>
</evidence>
<keyword evidence="5 7" id="KW-0238">DNA-binding</keyword>
<evidence type="ECO:0000256" key="2">
    <source>
        <dbReference type="ARBA" id="ARBA00022741"/>
    </source>
</evidence>
<dbReference type="PANTHER" id="PTHR30455">
    <property type="entry name" value="TRANSCRIPTIONAL REPRESSOR NRDR"/>
    <property type="match status" value="1"/>
</dbReference>
<dbReference type="Pfam" id="PF03477">
    <property type="entry name" value="ATP-cone"/>
    <property type="match status" value="1"/>
</dbReference>
<keyword evidence="2 7" id="KW-0547">Nucleotide-binding</keyword>
<reference evidence="10" key="1">
    <citation type="submission" date="2017-09" db="EMBL/GenBank/DDBJ databases">
        <title>Depth-based differentiation of microbial function through sediment-hosted aquifers and enrichment of novel symbionts in the deep terrestrial subsurface.</title>
        <authorList>
            <person name="Probst A.J."/>
            <person name="Ladd B."/>
            <person name="Jarett J.K."/>
            <person name="Geller-Mcgrath D.E."/>
            <person name="Sieber C.M.K."/>
            <person name="Emerson J.B."/>
            <person name="Anantharaman K."/>
            <person name="Thomas B.C."/>
            <person name="Malmstrom R."/>
            <person name="Stieglmeier M."/>
            <person name="Klingl A."/>
            <person name="Woyke T."/>
            <person name="Ryan C.M."/>
            <person name="Banfield J.F."/>
        </authorList>
    </citation>
    <scope>NUCLEOTIDE SEQUENCE [LARGE SCALE GENOMIC DNA]</scope>
</reference>
<evidence type="ECO:0000256" key="1">
    <source>
        <dbReference type="ARBA" id="ARBA00022491"/>
    </source>
</evidence>
<keyword evidence="6 7" id="KW-0804">Transcription</keyword>
<dbReference type="GO" id="GO:0045892">
    <property type="term" value="P:negative regulation of DNA-templated transcription"/>
    <property type="evidence" value="ECO:0007669"/>
    <property type="project" value="UniProtKB-UniRule"/>
</dbReference>
<dbReference type="PROSITE" id="PS51161">
    <property type="entry name" value="ATP_CONE"/>
    <property type="match status" value="1"/>
</dbReference>
<feature type="domain" description="ATP-cone" evidence="8">
    <location>
        <begin position="47"/>
        <end position="137"/>
    </location>
</feature>
<dbReference type="InterPro" id="IPR003796">
    <property type="entry name" value="RNR_NrdR-like"/>
</dbReference>
<evidence type="ECO:0000256" key="3">
    <source>
        <dbReference type="ARBA" id="ARBA00022840"/>
    </source>
</evidence>
<protein>
    <recommendedName>
        <fullName evidence="7">Transcriptional repressor NrdR</fullName>
    </recommendedName>
</protein>
<accession>A0A2M6YBR8</accession>
<evidence type="ECO:0000256" key="5">
    <source>
        <dbReference type="ARBA" id="ARBA00023125"/>
    </source>
</evidence>
<gene>
    <name evidence="7" type="primary">nrdR</name>
    <name evidence="9" type="ORF">COT12_02780</name>
</gene>
<keyword evidence="4 7" id="KW-0805">Transcription regulation</keyword>
<dbReference type="PANTHER" id="PTHR30455:SF2">
    <property type="entry name" value="TRANSCRIPTIONAL REPRESSOR NRDR"/>
    <property type="match status" value="1"/>
</dbReference>
<dbReference type="EMBL" id="PEXI01000087">
    <property type="protein sequence ID" value="PIU24114.1"/>
    <property type="molecule type" value="Genomic_DNA"/>
</dbReference>
<dbReference type="GO" id="GO:0008270">
    <property type="term" value="F:zinc ion binding"/>
    <property type="evidence" value="ECO:0007669"/>
    <property type="project" value="InterPro"/>
</dbReference>
<evidence type="ECO:0000256" key="6">
    <source>
        <dbReference type="ARBA" id="ARBA00023163"/>
    </source>
</evidence>